<gene>
    <name evidence="1" type="ORF">ANN_09067</name>
</gene>
<accession>A0ABQ8TMK2</accession>
<organism evidence="1 2">
    <name type="scientific">Periplaneta americana</name>
    <name type="common">American cockroach</name>
    <name type="synonym">Blatta americana</name>
    <dbReference type="NCBI Taxonomy" id="6978"/>
    <lineage>
        <taxon>Eukaryota</taxon>
        <taxon>Metazoa</taxon>
        <taxon>Ecdysozoa</taxon>
        <taxon>Arthropoda</taxon>
        <taxon>Hexapoda</taxon>
        <taxon>Insecta</taxon>
        <taxon>Pterygota</taxon>
        <taxon>Neoptera</taxon>
        <taxon>Polyneoptera</taxon>
        <taxon>Dictyoptera</taxon>
        <taxon>Blattodea</taxon>
        <taxon>Blattoidea</taxon>
        <taxon>Blattidae</taxon>
        <taxon>Blattinae</taxon>
        <taxon>Periplaneta</taxon>
    </lineage>
</organism>
<reference evidence="1 2" key="1">
    <citation type="journal article" date="2022" name="Allergy">
        <title>Genome assembly and annotation of Periplaneta americana reveal a comprehensive cockroach allergen profile.</title>
        <authorList>
            <person name="Wang L."/>
            <person name="Xiong Q."/>
            <person name="Saelim N."/>
            <person name="Wang L."/>
            <person name="Nong W."/>
            <person name="Wan A.T."/>
            <person name="Shi M."/>
            <person name="Liu X."/>
            <person name="Cao Q."/>
            <person name="Hui J.H.L."/>
            <person name="Sookrung N."/>
            <person name="Leung T.F."/>
            <person name="Tungtrongchitr A."/>
            <person name="Tsui S.K.W."/>
        </authorList>
    </citation>
    <scope>NUCLEOTIDE SEQUENCE [LARGE SCALE GENOMIC DNA]</scope>
    <source>
        <strain evidence="1">PWHHKU_190912</strain>
    </source>
</reference>
<keyword evidence="2" id="KW-1185">Reference proteome</keyword>
<proteinExistence type="predicted"/>
<sequence length="135" mass="14784">MAGLCEGGNEPPGSLKASKVIDGLLFFMYYYGLFNCNFKAHGGIDDNYCVISSINGNDVNLPRTSIVCKALDFLVNLVEGRKTFSNKFSYCMVSSIPDESSMLAESQDVSYTAMGIGASFEDWCLSNLDITYHIV</sequence>
<dbReference type="EMBL" id="JAJSOF020000005">
    <property type="protein sequence ID" value="KAJ4447078.1"/>
    <property type="molecule type" value="Genomic_DNA"/>
</dbReference>
<name>A0ABQ8TMK2_PERAM</name>
<evidence type="ECO:0000313" key="2">
    <source>
        <dbReference type="Proteomes" id="UP001148838"/>
    </source>
</evidence>
<protein>
    <submittedName>
        <fullName evidence="1">Uncharacterized protein</fullName>
    </submittedName>
</protein>
<comment type="caution">
    <text evidence="1">The sequence shown here is derived from an EMBL/GenBank/DDBJ whole genome shotgun (WGS) entry which is preliminary data.</text>
</comment>
<dbReference type="Proteomes" id="UP001148838">
    <property type="component" value="Unassembled WGS sequence"/>
</dbReference>
<evidence type="ECO:0000313" key="1">
    <source>
        <dbReference type="EMBL" id="KAJ4447078.1"/>
    </source>
</evidence>